<evidence type="ECO:0000256" key="1">
    <source>
        <dbReference type="ARBA" id="ARBA00022516"/>
    </source>
</evidence>
<comment type="similarity">
    <text evidence="8">Belongs to the P-Pant transferase superfamily. AcpS family.</text>
</comment>
<gene>
    <name evidence="8" type="primary">acpS</name>
    <name evidence="10" type="ORF">EYW49_05660</name>
</gene>
<dbReference type="EMBL" id="SJFN01000006">
    <property type="protein sequence ID" value="TBW39744.1"/>
    <property type="molecule type" value="Genomic_DNA"/>
</dbReference>
<evidence type="ECO:0000256" key="2">
    <source>
        <dbReference type="ARBA" id="ARBA00022679"/>
    </source>
</evidence>
<evidence type="ECO:0000256" key="4">
    <source>
        <dbReference type="ARBA" id="ARBA00022832"/>
    </source>
</evidence>
<comment type="catalytic activity">
    <reaction evidence="8">
        <text>apo-[ACP] + CoA = holo-[ACP] + adenosine 3',5'-bisphosphate + H(+)</text>
        <dbReference type="Rhea" id="RHEA:12068"/>
        <dbReference type="Rhea" id="RHEA-COMP:9685"/>
        <dbReference type="Rhea" id="RHEA-COMP:9690"/>
        <dbReference type="ChEBI" id="CHEBI:15378"/>
        <dbReference type="ChEBI" id="CHEBI:29999"/>
        <dbReference type="ChEBI" id="CHEBI:57287"/>
        <dbReference type="ChEBI" id="CHEBI:58343"/>
        <dbReference type="ChEBI" id="CHEBI:64479"/>
        <dbReference type="EC" id="2.7.8.7"/>
    </reaction>
</comment>
<organism evidence="10 11">
    <name type="scientific">Siculibacillus lacustris</name>
    <dbReference type="NCBI Taxonomy" id="1549641"/>
    <lineage>
        <taxon>Bacteria</taxon>
        <taxon>Pseudomonadati</taxon>
        <taxon>Pseudomonadota</taxon>
        <taxon>Alphaproteobacteria</taxon>
        <taxon>Hyphomicrobiales</taxon>
        <taxon>Ancalomicrobiaceae</taxon>
        <taxon>Siculibacillus</taxon>
    </lineage>
</organism>
<comment type="function">
    <text evidence="8">Transfers the 4'-phosphopantetheine moiety from coenzyme A to a Ser of acyl-carrier-protein.</text>
</comment>
<dbReference type="AlphaFoldDB" id="A0A4Q9VWT4"/>
<dbReference type="Proteomes" id="UP000292781">
    <property type="component" value="Unassembled WGS sequence"/>
</dbReference>
<comment type="cofactor">
    <cofactor evidence="8">
        <name>Mg(2+)</name>
        <dbReference type="ChEBI" id="CHEBI:18420"/>
    </cofactor>
</comment>
<protein>
    <recommendedName>
        <fullName evidence="8">Holo-[acyl-carrier-protein] synthase</fullName>
        <shortName evidence="8">Holo-ACP synthase</shortName>
        <ecNumber evidence="8">2.7.8.7</ecNumber>
    </recommendedName>
    <alternativeName>
        <fullName evidence="8">4'-phosphopantetheinyl transferase AcpS</fullName>
    </alternativeName>
</protein>
<proteinExistence type="inferred from homology"/>
<evidence type="ECO:0000259" key="9">
    <source>
        <dbReference type="Pfam" id="PF01648"/>
    </source>
</evidence>
<dbReference type="GO" id="GO:0005737">
    <property type="term" value="C:cytoplasm"/>
    <property type="evidence" value="ECO:0007669"/>
    <property type="project" value="UniProtKB-SubCell"/>
</dbReference>
<evidence type="ECO:0000256" key="5">
    <source>
        <dbReference type="ARBA" id="ARBA00022842"/>
    </source>
</evidence>
<accession>A0A4Q9VWT4</accession>
<keyword evidence="1 8" id="KW-0444">Lipid biosynthesis</keyword>
<evidence type="ECO:0000313" key="10">
    <source>
        <dbReference type="EMBL" id="TBW39744.1"/>
    </source>
</evidence>
<dbReference type="GO" id="GO:0008897">
    <property type="term" value="F:holo-[acyl-carrier-protein] synthase activity"/>
    <property type="evidence" value="ECO:0007669"/>
    <property type="project" value="UniProtKB-UniRule"/>
</dbReference>
<dbReference type="InterPro" id="IPR004568">
    <property type="entry name" value="Ppantetheine-prot_Trfase_dom"/>
</dbReference>
<comment type="caution">
    <text evidence="10">The sequence shown here is derived from an EMBL/GenBank/DDBJ whole genome shotgun (WGS) entry which is preliminary data.</text>
</comment>
<dbReference type="NCBIfam" id="TIGR00556">
    <property type="entry name" value="pantethn_trn"/>
    <property type="match status" value="1"/>
</dbReference>
<dbReference type="OrthoDB" id="517356at2"/>
<dbReference type="Gene3D" id="3.90.470.20">
    <property type="entry name" value="4'-phosphopantetheinyl transferase domain"/>
    <property type="match status" value="1"/>
</dbReference>
<dbReference type="SUPFAM" id="SSF56214">
    <property type="entry name" value="4'-phosphopantetheinyl transferase"/>
    <property type="match status" value="1"/>
</dbReference>
<dbReference type="GO" id="GO:0006633">
    <property type="term" value="P:fatty acid biosynthetic process"/>
    <property type="evidence" value="ECO:0007669"/>
    <property type="project" value="UniProtKB-UniRule"/>
</dbReference>
<evidence type="ECO:0000256" key="8">
    <source>
        <dbReference type="HAMAP-Rule" id="MF_00101"/>
    </source>
</evidence>
<evidence type="ECO:0000256" key="7">
    <source>
        <dbReference type="ARBA" id="ARBA00023160"/>
    </source>
</evidence>
<dbReference type="InterPro" id="IPR037143">
    <property type="entry name" value="4-PPantetheinyl_Trfase_dom_sf"/>
</dbReference>
<keyword evidence="3 8" id="KW-0479">Metal-binding</keyword>
<evidence type="ECO:0000256" key="6">
    <source>
        <dbReference type="ARBA" id="ARBA00023098"/>
    </source>
</evidence>
<feature type="binding site" evidence="8">
    <location>
        <position position="57"/>
    </location>
    <ligand>
        <name>Mg(2+)</name>
        <dbReference type="ChEBI" id="CHEBI:18420"/>
    </ligand>
</feature>
<keyword evidence="6 8" id="KW-0443">Lipid metabolism</keyword>
<keyword evidence="11" id="KW-1185">Reference proteome</keyword>
<dbReference type="InterPro" id="IPR002582">
    <property type="entry name" value="ACPS"/>
</dbReference>
<dbReference type="Pfam" id="PF01648">
    <property type="entry name" value="ACPS"/>
    <property type="match status" value="1"/>
</dbReference>
<dbReference type="NCBIfam" id="TIGR00516">
    <property type="entry name" value="acpS"/>
    <property type="match status" value="1"/>
</dbReference>
<keyword evidence="7 8" id="KW-0275">Fatty acid biosynthesis</keyword>
<keyword evidence="2 8" id="KW-0808">Transferase</keyword>
<dbReference type="HAMAP" id="MF_00101">
    <property type="entry name" value="AcpS"/>
    <property type="match status" value="1"/>
</dbReference>
<evidence type="ECO:0000313" key="11">
    <source>
        <dbReference type="Proteomes" id="UP000292781"/>
    </source>
</evidence>
<keyword evidence="4 8" id="KW-0276">Fatty acid metabolism</keyword>
<dbReference type="InterPro" id="IPR008278">
    <property type="entry name" value="4-PPantetheinyl_Trfase_dom"/>
</dbReference>
<dbReference type="GO" id="GO:0000287">
    <property type="term" value="F:magnesium ion binding"/>
    <property type="evidence" value="ECO:0007669"/>
    <property type="project" value="UniProtKB-UniRule"/>
</dbReference>
<feature type="domain" description="4'-phosphopantetheinyl transferase" evidence="9">
    <location>
        <begin position="4"/>
        <end position="97"/>
    </location>
</feature>
<evidence type="ECO:0000256" key="3">
    <source>
        <dbReference type="ARBA" id="ARBA00022723"/>
    </source>
</evidence>
<keyword evidence="8" id="KW-0963">Cytoplasm</keyword>
<sequence length="152" mass="16757">MIVGIGSDLIDVRRVEKTLERFGERFTHRVFTEIERAKSDRRANRAASYAKRFAAKEACCKALGTGISMGVAWREMGVVNLPSGQPTMILTGGAAERLAALTPPGFEPRIDLTITDDLPLAQAFVVISAWPLDWPKPRALRPIPRRAITADE</sequence>
<dbReference type="RefSeq" id="WP_131307088.1">
    <property type="nucleotide sequence ID" value="NZ_SJFN01000006.1"/>
</dbReference>
<keyword evidence="5 8" id="KW-0460">Magnesium</keyword>
<dbReference type="EC" id="2.7.8.7" evidence="8"/>
<reference evidence="10 11" key="1">
    <citation type="submission" date="2019-02" db="EMBL/GenBank/DDBJ databases">
        <title>Siculibacillus lacustris gen. nov., sp. nov., a new rosette-forming bacterium isolated from a freshwater crater lake (Lake St. Ana, Romania).</title>
        <authorList>
            <person name="Felfoldi T."/>
            <person name="Marton Z."/>
            <person name="Szabo A."/>
            <person name="Mentes A."/>
            <person name="Boka K."/>
            <person name="Marialigeti K."/>
            <person name="Mathe I."/>
            <person name="Koncz M."/>
            <person name="Schumann P."/>
            <person name="Toth E."/>
        </authorList>
    </citation>
    <scope>NUCLEOTIDE SEQUENCE [LARGE SCALE GENOMIC DNA]</scope>
    <source>
        <strain evidence="10 11">SA-279</strain>
    </source>
</reference>
<feature type="binding site" evidence="8">
    <location>
        <position position="8"/>
    </location>
    <ligand>
        <name>Mg(2+)</name>
        <dbReference type="ChEBI" id="CHEBI:18420"/>
    </ligand>
</feature>
<name>A0A4Q9VWT4_9HYPH</name>
<comment type="subcellular location">
    <subcellularLocation>
        <location evidence="8">Cytoplasm</location>
    </subcellularLocation>
</comment>